<feature type="domain" description="PPIase cyclophilin-type" evidence="5">
    <location>
        <begin position="15"/>
        <end position="186"/>
    </location>
</feature>
<feature type="region of interest" description="Disordered" evidence="4">
    <location>
        <begin position="66"/>
        <end position="98"/>
    </location>
</feature>
<dbReference type="Gene3D" id="2.40.100.10">
    <property type="entry name" value="Cyclophilin-like"/>
    <property type="match status" value="1"/>
</dbReference>
<dbReference type="AlphaFoldDB" id="A0A7S2XGX1"/>
<dbReference type="SUPFAM" id="SSF50891">
    <property type="entry name" value="Cyclophilin-like"/>
    <property type="match status" value="1"/>
</dbReference>
<evidence type="ECO:0000313" key="6">
    <source>
        <dbReference type="EMBL" id="CAD9775721.1"/>
    </source>
</evidence>
<dbReference type="PIRSF" id="PIRSF001467">
    <property type="entry name" value="Peptidylpro_ismrse"/>
    <property type="match status" value="1"/>
</dbReference>
<accession>A0A7S2XGX1</accession>
<dbReference type="PROSITE" id="PS50072">
    <property type="entry name" value="CSA_PPIASE_2"/>
    <property type="match status" value="1"/>
</dbReference>
<keyword evidence="2 3" id="KW-0413">Isomerase</keyword>
<protein>
    <recommendedName>
        <fullName evidence="3">Peptidyl-prolyl cis-trans isomerase</fullName>
        <shortName evidence="3">PPIase</shortName>
        <ecNumber evidence="3">5.2.1.8</ecNumber>
    </recommendedName>
</protein>
<comment type="similarity">
    <text evidence="3">Belongs to the cyclophilin-type PPIase family.</text>
</comment>
<dbReference type="EMBL" id="HBHP01032017">
    <property type="protein sequence ID" value="CAD9775721.1"/>
    <property type="molecule type" value="Transcribed_RNA"/>
</dbReference>
<dbReference type="CDD" id="cd00317">
    <property type="entry name" value="cyclophilin"/>
    <property type="match status" value="1"/>
</dbReference>
<name>A0A7S2XGX1_9EUKA</name>
<comment type="catalytic activity">
    <reaction evidence="3">
        <text>[protein]-peptidylproline (omega=180) = [protein]-peptidylproline (omega=0)</text>
        <dbReference type="Rhea" id="RHEA:16237"/>
        <dbReference type="Rhea" id="RHEA-COMP:10747"/>
        <dbReference type="Rhea" id="RHEA-COMP:10748"/>
        <dbReference type="ChEBI" id="CHEBI:83833"/>
        <dbReference type="ChEBI" id="CHEBI:83834"/>
        <dbReference type="EC" id="5.2.1.8"/>
    </reaction>
</comment>
<gene>
    <name evidence="6" type="ORF">LSP00402_LOCUS19724</name>
</gene>
<dbReference type="PANTHER" id="PTHR45625">
    <property type="entry name" value="PEPTIDYL-PROLYL CIS-TRANS ISOMERASE-RELATED"/>
    <property type="match status" value="1"/>
</dbReference>
<sequence length="187" mass="20483">MSSKNPTFTCTTSEGKFQVELFVDKMPYTASNWIDLAKSGFYDGILFHRVIPDFMLQFGCPYTKSGLGRPGTGGPPGNTTFKNLGDGKEEKRSSRGKIRDEHTVKLSNEPYTLSMANAGPQSGGSQFFINTVHNAYLDWFDKRTASAHPVFGKVVSGKDTIAKIEKLGSSPSGKTVKDVKMISIKED</sequence>
<feature type="compositionally biased region" description="Basic and acidic residues" evidence="4">
    <location>
        <begin position="85"/>
        <end position="98"/>
    </location>
</feature>
<organism evidence="6">
    <name type="scientific">Lotharella oceanica</name>
    <dbReference type="NCBI Taxonomy" id="641309"/>
    <lineage>
        <taxon>Eukaryota</taxon>
        <taxon>Sar</taxon>
        <taxon>Rhizaria</taxon>
        <taxon>Cercozoa</taxon>
        <taxon>Chlorarachniophyceae</taxon>
        <taxon>Lotharella</taxon>
    </lineage>
</organism>
<dbReference type="GO" id="GO:0003755">
    <property type="term" value="F:peptidyl-prolyl cis-trans isomerase activity"/>
    <property type="evidence" value="ECO:0007669"/>
    <property type="project" value="UniProtKB-UniRule"/>
</dbReference>
<dbReference type="InterPro" id="IPR024936">
    <property type="entry name" value="Cyclophilin-type_PPIase"/>
</dbReference>
<dbReference type="PANTHER" id="PTHR45625:SF4">
    <property type="entry name" value="PEPTIDYLPROLYL ISOMERASE DOMAIN AND WD REPEAT-CONTAINING PROTEIN 1"/>
    <property type="match status" value="1"/>
</dbReference>
<dbReference type="EC" id="5.2.1.8" evidence="3"/>
<comment type="function">
    <text evidence="3">PPIases accelerate the folding of proteins. It catalyzes the cis-trans isomerization of proline imidic peptide bonds in oligopeptides.</text>
</comment>
<evidence type="ECO:0000256" key="2">
    <source>
        <dbReference type="ARBA" id="ARBA00023235"/>
    </source>
</evidence>
<evidence type="ECO:0000256" key="4">
    <source>
        <dbReference type="SAM" id="MobiDB-lite"/>
    </source>
</evidence>
<dbReference type="InterPro" id="IPR002130">
    <property type="entry name" value="Cyclophilin-type_PPIase_dom"/>
</dbReference>
<evidence type="ECO:0000256" key="1">
    <source>
        <dbReference type="ARBA" id="ARBA00023110"/>
    </source>
</evidence>
<reference evidence="6" key="1">
    <citation type="submission" date="2021-01" db="EMBL/GenBank/DDBJ databases">
        <authorList>
            <person name="Corre E."/>
            <person name="Pelletier E."/>
            <person name="Niang G."/>
            <person name="Scheremetjew M."/>
            <person name="Finn R."/>
            <person name="Kale V."/>
            <person name="Holt S."/>
            <person name="Cochrane G."/>
            <person name="Meng A."/>
            <person name="Brown T."/>
            <person name="Cohen L."/>
        </authorList>
    </citation>
    <scope>NUCLEOTIDE SEQUENCE</scope>
    <source>
        <strain evidence="6">CCMP622</strain>
    </source>
</reference>
<dbReference type="InterPro" id="IPR029000">
    <property type="entry name" value="Cyclophilin-like_dom_sf"/>
</dbReference>
<evidence type="ECO:0000256" key="3">
    <source>
        <dbReference type="RuleBase" id="RU363019"/>
    </source>
</evidence>
<proteinExistence type="inferred from homology"/>
<keyword evidence="1 3" id="KW-0697">Rotamase</keyword>
<dbReference type="InterPro" id="IPR044666">
    <property type="entry name" value="Cyclophilin_A-like"/>
</dbReference>
<dbReference type="Pfam" id="PF00160">
    <property type="entry name" value="Pro_isomerase"/>
    <property type="match status" value="1"/>
</dbReference>
<dbReference type="PRINTS" id="PR00153">
    <property type="entry name" value="CSAPPISMRASE"/>
</dbReference>
<evidence type="ECO:0000259" key="5">
    <source>
        <dbReference type="PROSITE" id="PS50072"/>
    </source>
</evidence>